<reference evidence="1" key="1">
    <citation type="submission" date="2021-10" db="EMBL/GenBank/DDBJ databases">
        <title>Loktanella gaetbuli sp. nov., isolated from a tidal flat.</title>
        <authorList>
            <person name="Park S."/>
            <person name="Yoon J.-H."/>
        </authorList>
    </citation>
    <scope>NUCLEOTIDE SEQUENCE</scope>
    <source>
        <strain evidence="1">TSTF-M6</strain>
    </source>
</reference>
<evidence type="ECO:0000313" key="2">
    <source>
        <dbReference type="Proteomes" id="UP001138961"/>
    </source>
</evidence>
<dbReference type="EMBL" id="JAJATZ010000002">
    <property type="protein sequence ID" value="MCB5198609.1"/>
    <property type="molecule type" value="Genomic_DNA"/>
</dbReference>
<sequence>MTPYLTRQGDVVDLIAHRELGDARLCTAILDANPGLAAAGAVLPDGLLIMLPDAAPVLTRTTIRLWGRT</sequence>
<dbReference type="RefSeq" id="WP_226747523.1">
    <property type="nucleotide sequence ID" value="NZ_JAJATZ010000002.1"/>
</dbReference>
<keyword evidence="2" id="KW-1185">Reference proteome</keyword>
<comment type="caution">
    <text evidence="1">The sequence shown here is derived from an EMBL/GenBank/DDBJ whole genome shotgun (WGS) entry which is preliminary data.</text>
</comment>
<evidence type="ECO:0000313" key="1">
    <source>
        <dbReference type="EMBL" id="MCB5198609.1"/>
    </source>
</evidence>
<proteinExistence type="predicted"/>
<dbReference type="InterPro" id="IPR008861">
    <property type="entry name" value="GpX-like"/>
</dbReference>
<protein>
    <submittedName>
        <fullName evidence="1">Tail protein X</fullName>
    </submittedName>
</protein>
<gene>
    <name evidence="1" type="ORF">LGQ03_05100</name>
</gene>
<accession>A0ABS8BS89</accession>
<name>A0ABS8BS89_9RHOB</name>
<organism evidence="1 2">
    <name type="scientific">Loktanella gaetbuli</name>
    <dbReference type="NCBI Taxonomy" id="2881335"/>
    <lineage>
        <taxon>Bacteria</taxon>
        <taxon>Pseudomonadati</taxon>
        <taxon>Pseudomonadota</taxon>
        <taxon>Alphaproteobacteria</taxon>
        <taxon>Rhodobacterales</taxon>
        <taxon>Roseobacteraceae</taxon>
        <taxon>Loktanella</taxon>
    </lineage>
</organism>
<dbReference type="Pfam" id="PF05489">
    <property type="entry name" value="Phage_tail_X"/>
    <property type="match status" value="1"/>
</dbReference>
<dbReference type="Proteomes" id="UP001138961">
    <property type="component" value="Unassembled WGS sequence"/>
</dbReference>